<evidence type="ECO:0000256" key="6">
    <source>
        <dbReference type="ARBA" id="ARBA00022692"/>
    </source>
</evidence>
<dbReference type="PROSITE" id="PS50885">
    <property type="entry name" value="HAMP"/>
    <property type="match status" value="1"/>
</dbReference>
<dbReference type="CDD" id="cd00082">
    <property type="entry name" value="HisKA"/>
    <property type="match status" value="1"/>
</dbReference>
<evidence type="ECO:0000256" key="11">
    <source>
        <dbReference type="ARBA" id="ARBA00055745"/>
    </source>
</evidence>
<evidence type="ECO:0000256" key="2">
    <source>
        <dbReference type="ARBA" id="ARBA00004370"/>
    </source>
</evidence>
<evidence type="ECO:0000256" key="1">
    <source>
        <dbReference type="ARBA" id="ARBA00000085"/>
    </source>
</evidence>
<dbReference type="Gene3D" id="3.30.565.10">
    <property type="entry name" value="Histidine kinase-like ATPase, C-terminal domain"/>
    <property type="match status" value="1"/>
</dbReference>
<feature type="domain" description="Histidine kinase" evidence="14">
    <location>
        <begin position="278"/>
        <end position="485"/>
    </location>
</feature>
<evidence type="ECO:0000256" key="8">
    <source>
        <dbReference type="ARBA" id="ARBA00022989"/>
    </source>
</evidence>
<dbReference type="PANTHER" id="PTHR45436:SF5">
    <property type="entry name" value="SENSOR HISTIDINE KINASE TRCS"/>
    <property type="match status" value="1"/>
</dbReference>
<name>A0A8S9T834_9CYAN</name>
<reference evidence="16" key="2">
    <citation type="submission" date="2019-11" db="EMBL/GenBank/DDBJ databases">
        <title>Improved Assembly of Tolypothrix boutellei genome.</title>
        <authorList>
            <person name="Sarangi A.N."/>
            <person name="Mukherjee M."/>
            <person name="Ghosh S."/>
            <person name="Singh D."/>
            <person name="Das A."/>
            <person name="Kant S."/>
            <person name="Prusty A."/>
            <person name="Tripathy S."/>
        </authorList>
    </citation>
    <scope>NUCLEOTIDE SEQUENCE</scope>
    <source>
        <strain evidence="16">VB521301</strain>
    </source>
</reference>
<dbReference type="EMBL" id="JHEG04000001">
    <property type="protein sequence ID" value="KAF3888721.1"/>
    <property type="molecule type" value="Genomic_DNA"/>
</dbReference>
<evidence type="ECO:0000256" key="10">
    <source>
        <dbReference type="ARBA" id="ARBA00023136"/>
    </source>
</evidence>
<evidence type="ECO:0000259" key="15">
    <source>
        <dbReference type="PROSITE" id="PS50885"/>
    </source>
</evidence>
<reference evidence="16" key="1">
    <citation type="journal article" date="2015" name="Genome Announc.">
        <title>Draft Genome Sequence of Tolypothrix boutellei Strain VB521301.</title>
        <authorList>
            <person name="Chandrababunaidu M.M."/>
            <person name="Singh D."/>
            <person name="Sen D."/>
            <person name="Bhan S."/>
            <person name="Das S."/>
            <person name="Gupta A."/>
            <person name="Adhikary S.P."/>
            <person name="Tripathy S."/>
        </authorList>
    </citation>
    <scope>NUCLEOTIDE SEQUENCE</scope>
    <source>
        <strain evidence="16">VB521301</strain>
    </source>
</reference>
<gene>
    <name evidence="16" type="ORF">DA73_0400026980</name>
</gene>
<dbReference type="InterPro" id="IPR005467">
    <property type="entry name" value="His_kinase_dom"/>
</dbReference>
<dbReference type="Proteomes" id="UP000029738">
    <property type="component" value="Unassembled WGS sequence"/>
</dbReference>
<comment type="catalytic activity">
    <reaction evidence="1">
        <text>ATP + protein L-histidine = ADP + protein N-phospho-L-histidine.</text>
        <dbReference type="EC" id="2.7.13.3"/>
    </reaction>
</comment>
<dbReference type="AlphaFoldDB" id="A0A8S9T834"/>
<accession>A0A8S9T834</accession>
<evidence type="ECO:0000313" key="17">
    <source>
        <dbReference type="Proteomes" id="UP000029738"/>
    </source>
</evidence>
<dbReference type="EC" id="2.7.13.3" evidence="3"/>
<dbReference type="SUPFAM" id="SSF55874">
    <property type="entry name" value="ATPase domain of HSP90 chaperone/DNA topoisomerase II/histidine kinase"/>
    <property type="match status" value="1"/>
</dbReference>
<feature type="domain" description="HAMP" evidence="15">
    <location>
        <begin position="218"/>
        <end position="270"/>
    </location>
</feature>
<dbReference type="OrthoDB" id="9763461at2"/>
<keyword evidence="7 16" id="KW-0418">Kinase</keyword>
<evidence type="ECO:0000256" key="3">
    <source>
        <dbReference type="ARBA" id="ARBA00012438"/>
    </source>
</evidence>
<dbReference type="Pfam" id="PF00512">
    <property type="entry name" value="HisKA"/>
    <property type="match status" value="1"/>
</dbReference>
<dbReference type="PROSITE" id="PS50109">
    <property type="entry name" value="HIS_KIN"/>
    <property type="match status" value="1"/>
</dbReference>
<dbReference type="InterPro" id="IPR003594">
    <property type="entry name" value="HATPase_dom"/>
</dbReference>
<dbReference type="SUPFAM" id="SSF47384">
    <property type="entry name" value="Homodimeric domain of signal transducing histidine kinase"/>
    <property type="match status" value="1"/>
</dbReference>
<dbReference type="Gene3D" id="1.10.287.130">
    <property type="match status" value="1"/>
</dbReference>
<dbReference type="CDD" id="cd06225">
    <property type="entry name" value="HAMP"/>
    <property type="match status" value="1"/>
</dbReference>
<comment type="caution">
    <text evidence="16">The sequence shown here is derived from an EMBL/GenBank/DDBJ whole genome shotgun (WGS) entry which is preliminary data.</text>
</comment>
<dbReference type="FunFam" id="1.10.287.130:FF:000001">
    <property type="entry name" value="Two-component sensor histidine kinase"/>
    <property type="match status" value="1"/>
</dbReference>
<evidence type="ECO:0000256" key="12">
    <source>
        <dbReference type="SAM" id="MobiDB-lite"/>
    </source>
</evidence>
<dbReference type="FunFam" id="3.30.565.10:FF:000006">
    <property type="entry name" value="Sensor histidine kinase WalK"/>
    <property type="match status" value="1"/>
</dbReference>
<evidence type="ECO:0000256" key="5">
    <source>
        <dbReference type="ARBA" id="ARBA00022679"/>
    </source>
</evidence>
<evidence type="ECO:0000256" key="13">
    <source>
        <dbReference type="SAM" id="Phobius"/>
    </source>
</evidence>
<dbReference type="SUPFAM" id="SSF158472">
    <property type="entry name" value="HAMP domain-like"/>
    <property type="match status" value="1"/>
</dbReference>
<organism evidence="16 17">
    <name type="scientific">Tolypothrix bouteillei VB521301</name>
    <dbReference type="NCBI Taxonomy" id="1479485"/>
    <lineage>
        <taxon>Bacteria</taxon>
        <taxon>Bacillati</taxon>
        <taxon>Cyanobacteriota</taxon>
        <taxon>Cyanophyceae</taxon>
        <taxon>Nostocales</taxon>
        <taxon>Tolypothrichaceae</taxon>
        <taxon>Tolypothrix</taxon>
    </lineage>
</organism>
<proteinExistence type="predicted"/>
<dbReference type="InterPro" id="IPR003660">
    <property type="entry name" value="HAMP_dom"/>
</dbReference>
<dbReference type="InterPro" id="IPR050428">
    <property type="entry name" value="TCS_sensor_his_kinase"/>
</dbReference>
<dbReference type="SMART" id="SM00304">
    <property type="entry name" value="HAMP"/>
    <property type="match status" value="1"/>
</dbReference>
<dbReference type="GO" id="GO:0005886">
    <property type="term" value="C:plasma membrane"/>
    <property type="evidence" value="ECO:0007669"/>
    <property type="project" value="TreeGrafter"/>
</dbReference>
<evidence type="ECO:0000256" key="4">
    <source>
        <dbReference type="ARBA" id="ARBA00022553"/>
    </source>
</evidence>
<dbReference type="RefSeq" id="WP_082051911.1">
    <property type="nucleotide sequence ID" value="NZ_JHEG04000001.1"/>
</dbReference>
<dbReference type="InterPro" id="IPR036890">
    <property type="entry name" value="HATPase_C_sf"/>
</dbReference>
<keyword evidence="17" id="KW-1185">Reference proteome</keyword>
<dbReference type="SMART" id="SM00388">
    <property type="entry name" value="HisKA"/>
    <property type="match status" value="1"/>
</dbReference>
<sequence length="525" mass="59927">MANKYQASSKSTGMVAKYPPPQGWRRVFYSVRARLLVWYFLLTACTAIFSIQTTRQIYCEDLKARADASLIKEVARFKLLERQYSAKQPGNAVETAVLFDKFLATYAPTQNEYIITLINNEIYRYSPILPSELLEQYPALIRRWTHLKEPKNGYIQTSTQRIRYVAYPVSIGGERAMLIAIHDASAAFQAGTNAIFLVMQVTLIVLLVFFLLAWVTAGRVLYPLRLLTKTAQSITESDMTQRIPVKGADEIAELTKTFNEMLDRLQFAFDSQQQFLNDVSHELRTPITVIQGHLEMLQFCPEKQEVTIALVMDELDRMSRLVNDLLLLAKTERPDFLKIKPEELDWLTEEIYLKARSLANRDWRLESKGLSPVMVDRQRLTQAAMNLIQNAVRYTSNNDTITLGSSVKGDYVYIWVRDTGVGIAPEDQKRIFERFVRATKEDQSEGHGLGLAIVQAIAQAHGGWVELVSRLGHGSTFTIVIPLTSDEEDRIHESDSYRRRQSSHHSLPGNRVTSTRVHNHSRHQG</sequence>
<evidence type="ECO:0000313" key="16">
    <source>
        <dbReference type="EMBL" id="KAF3888721.1"/>
    </source>
</evidence>
<evidence type="ECO:0000256" key="9">
    <source>
        <dbReference type="ARBA" id="ARBA00023012"/>
    </source>
</evidence>
<dbReference type="CDD" id="cd00075">
    <property type="entry name" value="HATPase"/>
    <property type="match status" value="1"/>
</dbReference>
<keyword evidence="4" id="KW-0597">Phosphoprotein</keyword>
<keyword evidence="8 13" id="KW-1133">Transmembrane helix</keyword>
<keyword evidence="6 13" id="KW-0812">Transmembrane</keyword>
<dbReference type="Pfam" id="PF02518">
    <property type="entry name" value="HATPase_c"/>
    <property type="match status" value="1"/>
</dbReference>
<feature type="region of interest" description="Disordered" evidence="12">
    <location>
        <begin position="491"/>
        <end position="525"/>
    </location>
</feature>
<dbReference type="GO" id="GO:0000155">
    <property type="term" value="F:phosphorelay sensor kinase activity"/>
    <property type="evidence" value="ECO:0007669"/>
    <property type="project" value="InterPro"/>
</dbReference>
<dbReference type="PANTHER" id="PTHR45436">
    <property type="entry name" value="SENSOR HISTIDINE KINASE YKOH"/>
    <property type="match status" value="1"/>
</dbReference>
<feature type="transmembrane region" description="Helical" evidence="13">
    <location>
        <begin position="194"/>
        <end position="215"/>
    </location>
</feature>
<dbReference type="InterPro" id="IPR036097">
    <property type="entry name" value="HisK_dim/P_sf"/>
</dbReference>
<keyword evidence="9" id="KW-0902">Two-component regulatory system</keyword>
<keyword evidence="10 13" id="KW-0472">Membrane</keyword>
<dbReference type="Pfam" id="PF00672">
    <property type="entry name" value="HAMP"/>
    <property type="match status" value="1"/>
</dbReference>
<evidence type="ECO:0000259" key="14">
    <source>
        <dbReference type="PROSITE" id="PS50109"/>
    </source>
</evidence>
<dbReference type="SMART" id="SM00387">
    <property type="entry name" value="HATPase_c"/>
    <property type="match status" value="1"/>
</dbReference>
<dbReference type="Gene3D" id="6.10.340.10">
    <property type="match status" value="1"/>
</dbReference>
<comment type="function">
    <text evidence="11">Photoreceptor which exists in two forms that are reversibly interconvertible by light: the R form that absorbs maximally in the red region of the spectrum and the FR form that absorbs maximally in the far-red region.</text>
</comment>
<dbReference type="InterPro" id="IPR003661">
    <property type="entry name" value="HisK_dim/P_dom"/>
</dbReference>
<evidence type="ECO:0000256" key="7">
    <source>
        <dbReference type="ARBA" id="ARBA00022777"/>
    </source>
</evidence>
<keyword evidence="5" id="KW-0808">Transferase</keyword>
<protein>
    <recommendedName>
        <fullName evidence="3">histidine kinase</fullName>
        <ecNumber evidence="3">2.7.13.3</ecNumber>
    </recommendedName>
</protein>
<dbReference type="PRINTS" id="PR00344">
    <property type="entry name" value="BCTRLSENSOR"/>
</dbReference>
<comment type="subcellular location">
    <subcellularLocation>
        <location evidence="2">Membrane</location>
    </subcellularLocation>
</comment>
<dbReference type="InterPro" id="IPR004358">
    <property type="entry name" value="Sig_transdc_His_kin-like_C"/>
</dbReference>